<feature type="domain" description="Aldehyde dehydrogenase" evidence="8">
    <location>
        <begin position="10"/>
        <end position="438"/>
    </location>
</feature>
<protein>
    <recommendedName>
        <fullName evidence="4">Aldehyde dehydrogenase</fullName>
    </recommendedName>
</protein>
<dbReference type="GO" id="GO:0004029">
    <property type="term" value="F:aldehyde dehydrogenase (NAD+) activity"/>
    <property type="evidence" value="ECO:0007669"/>
    <property type="project" value="TreeGrafter"/>
</dbReference>
<proteinExistence type="inferred from homology"/>
<feature type="active site" evidence="5">
    <location>
        <position position="256"/>
    </location>
</feature>
<keyword evidence="2 4" id="KW-0560">Oxidoreductase</keyword>
<reference evidence="9 10" key="1">
    <citation type="journal article" date="2018" name="Mol. Biol. Evol.">
        <title>Broad Genomic Sampling Reveals a Smut Pathogenic Ancestry of the Fungal Clade Ustilaginomycotina.</title>
        <authorList>
            <person name="Kijpornyongpan T."/>
            <person name="Mondo S.J."/>
            <person name="Barry K."/>
            <person name="Sandor L."/>
            <person name="Lee J."/>
            <person name="Lipzen A."/>
            <person name="Pangilinan J."/>
            <person name="LaButti K."/>
            <person name="Hainaut M."/>
            <person name="Henrissat B."/>
            <person name="Grigoriev I.V."/>
            <person name="Spatafora J.W."/>
            <person name="Aime M.C."/>
        </authorList>
    </citation>
    <scope>NUCLEOTIDE SEQUENCE [LARGE SCALE GENOMIC DNA]</scope>
    <source>
        <strain evidence="9 10">MCA 3882</strain>
    </source>
</reference>
<sequence>MPAAPADLVHNTPEEITEAHRALRESFASGITYDVGFRKHQLKQLSFLLNDNVDAISDAIAKDLGRCKFESVFAEIMLTTNSVLDAHNQCEKWAKDEKIWSGAIWALHHPTVRKDPKGTVLVIGAWNYPISVQIGPMIGALAAGCTVILKPSEVAAHSARLLAELWPKYMDPRMSRVINGAIPETTQLLDLQWEHIMYTGNGTVGRIVAEKAAKYLCPTTLELGGKSPVVVDDDADFNIAAHRILWAKVVNVGQTCIAPDYVLVTKNSQDKLLDAMKKVVKEYFPNGNRESPDFGRVVNDRQFKRLAGILDRTKANVAIGGHFEAPERYMDLTVLQNVQPGDAAMEGEIFGPILPIMSVPNVQGAVDYINANDRPLATYVFGSKNTTNEIIKKTRSGGLVEGDLLLQYVVEDLPFGGSSKSGYGNYHGKAGFDTFTHSRGCVHAPSRGMMGQIAEKALSTRYPPYKDSNLNFMRLLMGKSPNFSRPEKSYSKSSSSSGFGIGKLSALIFLLAAIAFTRPDSLNHFIAQLPKIKS</sequence>
<dbReference type="RefSeq" id="XP_025352233.1">
    <property type="nucleotide sequence ID" value="XM_025499505.1"/>
</dbReference>
<dbReference type="PROSITE" id="PS00687">
    <property type="entry name" value="ALDEHYDE_DEHYDR_GLU"/>
    <property type="match status" value="1"/>
</dbReference>
<dbReference type="InterPro" id="IPR015590">
    <property type="entry name" value="Aldehyde_DH_dom"/>
</dbReference>
<accession>A0A316V629</accession>
<dbReference type="InterPro" id="IPR016161">
    <property type="entry name" value="Ald_DH/histidinol_DH"/>
</dbReference>
<dbReference type="FunFam" id="3.40.309.10:FF:000003">
    <property type="entry name" value="Aldehyde dehydrogenase"/>
    <property type="match status" value="1"/>
</dbReference>
<evidence type="ECO:0000256" key="5">
    <source>
        <dbReference type="PIRSR" id="PIRSR036492-1"/>
    </source>
</evidence>
<dbReference type="InterPro" id="IPR029510">
    <property type="entry name" value="Ald_DH_CS_GLU"/>
</dbReference>
<dbReference type="Gene3D" id="3.40.605.10">
    <property type="entry name" value="Aldehyde Dehydrogenase, Chain A, domain 1"/>
    <property type="match status" value="1"/>
</dbReference>
<dbReference type="GeneID" id="37021286"/>
<dbReference type="Proteomes" id="UP000245771">
    <property type="component" value="Unassembled WGS sequence"/>
</dbReference>
<keyword evidence="10" id="KW-1185">Reference proteome</keyword>
<dbReference type="PANTHER" id="PTHR43570:SF16">
    <property type="entry name" value="ALDEHYDE DEHYDROGENASE TYPE III, ISOFORM Q"/>
    <property type="match status" value="1"/>
</dbReference>
<dbReference type="SUPFAM" id="SSF53720">
    <property type="entry name" value="ALDH-like"/>
    <property type="match status" value="1"/>
</dbReference>
<dbReference type="OrthoDB" id="440325at2759"/>
<dbReference type="PANTHER" id="PTHR43570">
    <property type="entry name" value="ALDEHYDE DEHYDROGENASE"/>
    <property type="match status" value="1"/>
</dbReference>
<dbReference type="PIRSF" id="PIRSF036492">
    <property type="entry name" value="ALDH"/>
    <property type="match status" value="1"/>
</dbReference>
<evidence type="ECO:0000259" key="8">
    <source>
        <dbReference type="Pfam" id="PF00171"/>
    </source>
</evidence>
<evidence type="ECO:0000256" key="6">
    <source>
        <dbReference type="PROSITE-ProRule" id="PRU10007"/>
    </source>
</evidence>
<comment type="similarity">
    <text evidence="1 4 7">Belongs to the aldehyde dehydrogenase family.</text>
</comment>
<evidence type="ECO:0000256" key="3">
    <source>
        <dbReference type="ARBA" id="ARBA00023027"/>
    </source>
</evidence>
<dbReference type="FunFam" id="3.40.605.10:FF:000004">
    <property type="entry name" value="Aldehyde dehydrogenase"/>
    <property type="match status" value="1"/>
</dbReference>
<evidence type="ECO:0000313" key="9">
    <source>
        <dbReference type="EMBL" id="PWN31931.1"/>
    </source>
</evidence>
<evidence type="ECO:0000256" key="2">
    <source>
        <dbReference type="ARBA" id="ARBA00023002"/>
    </source>
</evidence>
<dbReference type="InterPro" id="IPR012394">
    <property type="entry name" value="Aldehyde_DH_NAD(P)"/>
</dbReference>
<dbReference type="STRING" id="1280837.A0A316V629"/>
<dbReference type="InterPro" id="IPR016163">
    <property type="entry name" value="Ald_DH_C"/>
</dbReference>
<evidence type="ECO:0000313" key="10">
    <source>
        <dbReference type="Proteomes" id="UP000245771"/>
    </source>
</evidence>
<dbReference type="EMBL" id="KZ819606">
    <property type="protein sequence ID" value="PWN31931.1"/>
    <property type="molecule type" value="Genomic_DNA"/>
</dbReference>
<dbReference type="AlphaFoldDB" id="A0A316V629"/>
<dbReference type="CDD" id="cd07135">
    <property type="entry name" value="ALDH_F14-YMR110C"/>
    <property type="match status" value="1"/>
</dbReference>
<gene>
    <name evidence="9" type="ORF">FA14DRAFT_162267</name>
</gene>
<dbReference type="Pfam" id="PF00171">
    <property type="entry name" value="Aldedh"/>
    <property type="match status" value="1"/>
</dbReference>
<evidence type="ECO:0000256" key="1">
    <source>
        <dbReference type="ARBA" id="ARBA00009986"/>
    </source>
</evidence>
<dbReference type="GO" id="GO:0005737">
    <property type="term" value="C:cytoplasm"/>
    <property type="evidence" value="ECO:0007669"/>
    <property type="project" value="TreeGrafter"/>
</dbReference>
<dbReference type="InterPro" id="IPR016162">
    <property type="entry name" value="Ald_DH_N"/>
</dbReference>
<name>A0A316V629_9BASI</name>
<dbReference type="Gene3D" id="3.40.309.10">
    <property type="entry name" value="Aldehyde Dehydrogenase, Chain A, domain 2"/>
    <property type="match status" value="1"/>
</dbReference>
<evidence type="ECO:0000256" key="7">
    <source>
        <dbReference type="RuleBase" id="RU003345"/>
    </source>
</evidence>
<keyword evidence="3" id="KW-0520">NAD</keyword>
<evidence type="ECO:0000256" key="4">
    <source>
        <dbReference type="PIRNR" id="PIRNR036492"/>
    </source>
</evidence>
<dbReference type="InParanoid" id="A0A316V629"/>
<dbReference type="GO" id="GO:0006081">
    <property type="term" value="P:aldehyde metabolic process"/>
    <property type="evidence" value="ECO:0007669"/>
    <property type="project" value="InterPro"/>
</dbReference>
<organism evidence="9 10">
    <name type="scientific">Meira miltonrushii</name>
    <dbReference type="NCBI Taxonomy" id="1280837"/>
    <lineage>
        <taxon>Eukaryota</taxon>
        <taxon>Fungi</taxon>
        <taxon>Dikarya</taxon>
        <taxon>Basidiomycota</taxon>
        <taxon>Ustilaginomycotina</taxon>
        <taxon>Exobasidiomycetes</taxon>
        <taxon>Exobasidiales</taxon>
        <taxon>Brachybasidiaceae</taxon>
        <taxon>Meira</taxon>
    </lineage>
</organism>
<feature type="active site" evidence="5 6">
    <location>
        <position position="222"/>
    </location>
</feature>